<sequence>MGIILAESDADQPPLSHHSSRRPSFVVIVVTETRRVRKTKKRSEPESLHQRQGSGTQPQARETGEHPSHASQSRESEIASSSFSPVSGPEGNSLHCLVKKWKKKKVKKEPGGLKILGLLVNLWYLWFEEKKLFIS</sequence>
<accession>A0ABU6SJ00</accession>
<evidence type="ECO:0000313" key="3">
    <source>
        <dbReference type="Proteomes" id="UP001341840"/>
    </source>
</evidence>
<evidence type="ECO:0000313" key="2">
    <source>
        <dbReference type="EMBL" id="MED6136109.1"/>
    </source>
</evidence>
<comment type="caution">
    <text evidence="2">The sequence shown here is derived from an EMBL/GenBank/DDBJ whole genome shotgun (WGS) entry which is preliminary data.</text>
</comment>
<keyword evidence="3" id="KW-1185">Reference proteome</keyword>
<reference evidence="2 3" key="1">
    <citation type="journal article" date="2023" name="Plants (Basel)">
        <title>Bridging the Gap: Combining Genomics and Transcriptomics Approaches to Understand Stylosanthes scabra, an Orphan Legume from the Brazilian Caatinga.</title>
        <authorList>
            <person name="Ferreira-Neto J.R.C."/>
            <person name="da Silva M.D."/>
            <person name="Binneck E."/>
            <person name="de Melo N.F."/>
            <person name="da Silva R.H."/>
            <person name="de Melo A.L.T.M."/>
            <person name="Pandolfi V."/>
            <person name="Bustamante F.O."/>
            <person name="Brasileiro-Vidal A.C."/>
            <person name="Benko-Iseppon A.M."/>
        </authorList>
    </citation>
    <scope>NUCLEOTIDE SEQUENCE [LARGE SCALE GENOMIC DNA]</scope>
    <source>
        <tissue evidence="2">Leaves</tissue>
    </source>
</reference>
<feature type="compositionally biased region" description="Low complexity" evidence="1">
    <location>
        <begin position="13"/>
        <end position="31"/>
    </location>
</feature>
<organism evidence="2 3">
    <name type="scientific">Stylosanthes scabra</name>
    <dbReference type="NCBI Taxonomy" id="79078"/>
    <lineage>
        <taxon>Eukaryota</taxon>
        <taxon>Viridiplantae</taxon>
        <taxon>Streptophyta</taxon>
        <taxon>Embryophyta</taxon>
        <taxon>Tracheophyta</taxon>
        <taxon>Spermatophyta</taxon>
        <taxon>Magnoliopsida</taxon>
        <taxon>eudicotyledons</taxon>
        <taxon>Gunneridae</taxon>
        <taxon>Pentapetalae</taxon>
        <taxon>rosids</taxon>
        <taxon>fabids</taxon>
        <taxon>Fabales</taxon>
        <taxon>Fabaceae</taxon>
        <taxon>Papilionoideae</taxon>
        <taxon>50 kb inversion clade</taxon>
        <taxon>dalbergioids sensu lato</taxon>
        <taxon>Dalbergieae</taxon>
        <taxon>Pterocarpus clade</taxon>
        <taxon>Stylosanthes</taxon>
    </lineage>
</organism>
<name>A0ABU6SJ00_9FABA</name>
<feature type="compositionally biased region" description="Polar residues" evidence="1">
    <location>
        <begin position="50"/>
        <end position="60"/>
    </location>
</feature>
<gene>
    <name evidence="2" type="ORF">PIB30_052968</name>
</gene>
<dbReference type="Proteomes" id="UP001341840">
    <property type="component" value="Unassembled WGS sequence"/>
</dbReference>
<feature type="region of interest" description="Disordered" evidence="1">
    <location>
        <begin position="1"/>
        <end position="92"/>
    </location>
</feature>
<protein>
    <submittedName>
        <fullName evidence="2">Uncharacterized protein</fullName>
    </submittedName>
</protein>
<dbReference type="EMBL" id="JASCZI010060804">
    <property type="protein sequence ID" value="MED6136109.1"/>
    <property type="molecule type" value="Genomic_DNA"/>
</dbReference>
<feature type="compositionally biased region" description="Low complexity" evidence="1">
    <location>
        <begin position="78"/>
        <end position="87"/>
    </location>
</feature>
<proteinExistence type="predicted"/>
<evidence type="ECO:0000256" key="1">
    <source>
        <dbReference type="SAM" id="MobiDB-lite"/>
    </source>
</evidence>
<feature type="compositionally biased region" description="Basic and acidic residues" evidence="1">
    <location>
        <begin position="62"/>
        <end position="77"/>
    </location>
</feature>